<evidence type="ECO:0000313" key="2">
    <source>
        <dbReference type="Proteomes" id="UP000023806"/>
    </source>
</evidence>
<dbReference type="Pfam" id="PF04325">
    <property type="entry name" value="DUF465"/>
    <property type="match status" value="1"/>
</dbReference>
<name>A0AAD3AUR4_FRATT</name>
<accession>A0AAD3AUR4</accession>
<organism evidence="1 2">
    <name type="scientific">Francisella tularensis subsp. tularensis str. SCHU S4 substr. FSC237</name>
    <dbReference type="NCBI Taxonomy" id="1341660"/>
    <lineage>
        <taxon>Bacteria</taxon>
        <taxon>Pseudomonadati</taxon>
        <taxon>Pseudomonadota</taxon>
        <taxon>Gammaproteobacteria</taxon>
        <taxon>Thiotrichales</taxon>
        <taxon>Francisellaceae</taxon>
        <taxon>Francisella</taxon>
    </lineage>
</organism>
<dbReference type="Proteomes" id="UP000023806">
    <property type="component" value="Unassembled WGS sequence"/>
</dbReference>
<dbReference type="InterPro" id="IPR038444">
    <property type="entry name" value="DUF465_sf"/>
</dbReference>
<dbReference type="Gene3D" id="6.10.280.50">
    <property type="match status" value="1"/>
</dbReference>
<sequence length="53" mass="6247">MLLKKIIISVINEDLDKKIYSLESTGMFEDSQLEDLKKQRLEIKDMLYKALKS</sequence>
<dbReference type="AlphaFoldDB" id="A0AAD3AUR4"/>
<dbReference type="EMBL" id="JIDS01000002">
    <property type="protein sequence ID" value="EZK39019.1"/>
    <property type="molecule type" value="Genomic_DNA"/>
</dbReference>
<evidence type="ECO:0000313" key="1">
    <source>
        <dbReference type="EMBL" id="EZK39019.1"/>
    </source>
</evidence>
<comment type="caution">
    <text evidence="1">The sequence shown here is derived from an EMBL/GenBank/DDBJ whole genome shotgun (WGS) entry which is preliminary data.</text>
</comment>
<reference evidence="1 2" key="1">
    <citation type="submission" date="2014-03" db="EMBL/GenBank/DDBJ databases">
        <title>The Genome Sequence of Francisella tularensis subsp. tularensis str. SCHU S4 substr. FSC043.</title>
        <authorList>
            <consortium name="The Broad Institute Genomics Platform"/>
            <consortium name="The Broad Institute Genome Sequencing Center for Infectious Disease"/>
            <person name="Chapman S.B."/>
            <person name="Guina T."/>
            <person name="Gelhaus C."/>
            <person name="Comer J."/>
            <person name="Sellati T."/>
            <person name="Sjostedt A."/>
            <person name="Young S.K."/>
            <person name="Zeng Q."/>
            <person name="Gargeya S."/>
            <person name="Abouelleil A."/>
            <person name="Alvarado L."/>
            <person name="Chapman S.B."/>
            <person name="Gainer-Dewar J."/>
            <person name="Goldberg J."/>
            <person name="Griggs A."/>
            <person name="Gujja S."/>
            <person name="Hansen M."/>
            <person name="Howarth C."/>
            <person name="Imamovic A."/>
            <person name="Larimer J."/>
            <person name="Murphy C."/>
            <person name="Naylor J."/>
            <person name="Pearson M."/>
            <person name="Poon T.W."/>
            <person name="Priest M."/>
            <person name="Roberts A."/>
            <person name="Saif S."/>
            <person name="Shea T."/>
            <person name="Sykes S."/>
            <person name="Wortman J."/>
            <person name="Nusbaum C."/>
            <person name="Birren B."/>
        </authorList>
    </citation>
    <scope>NUCLEOTIDE SEQUENCE [LARGE SCALE GENOMIC DNA]</scope>
    <source>
        <strain evidence="1 2">Schu S4</strain>
    </source>
</reference>
<dbReference type="InterPro" id="IPR007420">
    <property type="entry name" value="DUF465"/>
</dbReference>
<gene>
    <name evidence="1" type="ORF">P250_03806</name>
</gene>
<proteinExistence type="predicted"/>
<protein>
    <submittedName>
        <fullName evidence="1">Uncharacterized protein</fullName>
    </submittedName>
</protein>